<keyword evidence="9" id="KW-1029">Fimbrium biogenesis</keyword>
<dbReference type="PANTHER" id="PTHR30451:SF20">
    <property type="entry name" value="FIMBRIAE USHER"/>
    <property type="match status" value="1"/>
</dbReference>
<dbReference type="InterPro" id="IPR037224">
    <property type="entry name" value="PapC_N_sf"/>
</dbReference>
<evidence type="ECO:0000259" key="12">
    <source>
        <dbReference type="Pfam" id="PF13954"/>
    </source>
</evidence>
<dbReference type="InterPro" id="IPR025949">
    <property type="entry name" value="PapC-like_C"/>
</dbReference>
<protein>
    <submittedName>
        <fullName evidence="13">Outer membrane usher protein</fullName>
    </submittedName>
</protein>
<feature type="domain" description="PapC-like C-terminal" evidence="11">
    <location>
        <begin position="759"/>
        <end position="822"/>
    </location>
</feature>
<dbReference type="FunFam" id="2.60.40.3110:FF:000001">
    <property type="entry name" value="Putative fimbrial outer membrane usher"/>
    <property type="match status" value="1"/>
</dbReference>
<dbReference type="Gene3D" id="3.10.20.410">
    <property type="match status" value="1"/>
</dbReference>
<dbReference type="InterPro" id="IPR025885">
    <property type="entry name" value="PapC_N"/>
</dbReference>
<evidence type="ECO:0000256" key="2">
    <source>
        <dbReference type="ARBA" id="ARBA00008064"/>
    </source>
</evidence>
<dbReference type="GO" id="GO:0009297">
    <property type="term" value="P:pilus assembly"/>
    <property type="evidence" value="ECO:0007669"/>
    <property type="project" value="InterPro"/>
</dbReference>
<dbReference type="GO" id="GO:0009279">
    <property type="term" value="C:cell outer membrane"/>
    <property type="evidence" value="ECO:0007669"/>
    <property type="project" value="UniProtKB-SubCell"/>
</dbReference>
<dbReference type="AlphaFoldDB" id="A0A1C4DPG0"/>
<name>A0A1C4DPG0_9ENTR</name>
<evidence type="ECO:0000256" key="1">
    <source>
        <dbReference type="ARBA" id="ARBA00004571"/>
    </source>
</evidence>
<evidence type="ECO:0000256" key="3">
    <source>
        <dbReference type="ARBA" id="ARBA00022448"/>
    </source>
</evidence>
<keyword evidence="5 9" id="KW-0812">Transmembrane</keyword>
<reference evidence="14" key="1">
    <citation type="submission" date="2016-08" db="EMBL/GenBank/DDBJ databases">
        <authorList>
            <person name="Varghese N."/>
            <person name="Submissions Spin"/>
        </authorList>
    </citation>
    <scope>NUCLEOTIDE SEQUENCE [LARGE SCALE GENOMIC DNA]</scope>
    <source>
        <strain evidence="14">REICA_082</strain>
    </source>
</reference>
<dbReference type="PANTHER" id="PTHR30451">
    <property type="entry name" value="OUTER MEMBRANE USHER PROTEIN"/>
    <property type="match status" value="1"/>
</dbReference>
<evidence type="ECO:0000313" key="13">
    <source>
        <dbReference type="EMBL" id="SCC33248.1"/>
    </source>
</evidence>
<dbReference type="InterPro" id="IPR000015">
    <property type="entry name" value="Fimb_usher"/>
</dbReference>
<dbReference type="EMBL" id="FMAY01000013">
    <property type="protein sequence ID" value="SCC33248.1"/>
    <property type="molecule type" value="Genomic_DNA"/>
</dbReference>
<dbReference type="RefSeq" id="WP_088236992.1">
    <property type="nucleotide sequence ID" value="NZ_FMAY01000013.1"/>
</dbReference>
<dbReference type="SUPFAM" id="SSF141729">
    <property type="entry name" value="FimD N-terminal domain-like"/>
    <property type="match status" value="1"/>
</dbReference>
<dbReference type="Gene3D" id="2.60.40.2610">
    <property type="entry name" value="Outer membrane usher protein FimD, plug domain"/>
    <property type="match status" value="1"/>
</dbReference>
<feature type="chain" id="PRO_5008690676" evidence="10">
    <location>
        <begin position="25"/>
        <end position="837"/>
    </location>
</feature>
<dbReference type="Pfam" id="PF13954">
    <property type="entry name" value="PapC_N"/>
    <property type="match status" value="1"/>
</dbReference>
<evidence type="ECO:0000256" key="6">
    <source>
        <dbReference type="ARBA" id="ARBA00022729"/>
    </source>
</evidence>
<keyword evidence="3 9" id="KW-0813">Transport</keyword>
<sequence length="837" mass="92644">MYQYRLYICILSILMAMQSLTAMAKDNSFYFDASLLRNSGLSSDDLQKLNEDALIAPGRHSLDIYLNGTLITRTEISFSPRRGKVEPCLSHKLVAMLRLKSLPEESETSCYWPDDNVMKGTTVKFDQAQLRMDVFAPQALLKTLPRGSVSEESLEAGESMLFINYMANQYHVTSRRYNSHKMDSTWLNLNGGFNLGLWRYRQQSNLNYSTSDGGHWNTSRRYIQRAIYPLRSELTLGEGFTDGQLFSGIGFRGVQLSSDTRMLPDALRGYAPVVRGIAKTNAKVTILQDQTTLYETTVAPGPFTIDDLYPTHYAGDLTVVVTEADGSKSTYSMPYSSLAESIRPGLARWSFTVGKVQNIDAGNTFSEAVWRQGVTNALTLNAGNQLATGYMAWSLGGVYSSALGALGLNSFYFLSKQIDGNRAGWMLRLNYSKALPQSGTLFTLAASRYAAQGYAELYDTLGSRYARSQRQQWQSPTWRQRSRIEFSAAQPLASFGNINASVSWQDYSDGKQRDKQYQLGWNKLFDYGISLSVTAARTYNITPGIGNNADAFSLRRRMQTMWSISLSAPLGQRRYSPVLSTSVNRTTGNDGSDGGYQSTLSGIYGEHNPLSYSLNFSADKKMEQAGWGANLQRSFPYVNAATSWSTARNYWQASGSLQGSIVAHKGGVTLGQWVGDSFALIDAPGASGAEVIGGQSAYVDAFGYAIAPSLGAYQINQIALDPRNMTDSVELQTMKMQVAPYAGATVRLHFNTLQGQAMLITALRPNNTIIPMGTSVYDEYNNSTGMVGQANQIYLRSHEEKGELRVQWGRSPEESCRIVWRAPSLPEPLALMRLPCR</sequence>
<evidence type="ECO:0000256" key="7">
    <source>
        <dbReference type="ARBA" id="ARBA00023136"/>
    </source>
</evidence>
<keyword evidence="4" id="KW-1134">Transmembrane beta strand</keyword>
<dbReference type="Pfam" id="PF13953">
    <property type="entry name" value="PapC_C"/>
    <property type="match status" value="1"/>
</dbReference>
<evidence type="ECO:0000256" key="5">
    <source>
        <dbReference type="ARBA" id="ARBA00022692"/>
    </source>
</evidence>
<evidence type="ECO:0000256" key="9">
    <source>
        <dbReference type="RuleBase" id="RU003884"/>
    </source>
</evidence>
<dbReference type="PROSITE" id="PS01151">
    <property type="entry name" value="FIMBRIAL_USHER"/>
    <property type="match status" value="1"/>
</dbReference>
<keyword evidence="7 9" id="KW-0472">Membrane</keyword>
<keyword evidence="8 9" id="KW-0998">Cell outer membrane</keyword>
<evidence type="ECO:0000256" key="10">
    <source>
        <dbReference type="SAM" id="SignalP"/>
    </source>
</evidence>
<feature type="domain" description="PapC N-terminal" evidence="12">
    <location>
        <begin position="30"/>
        <end position="168"/>
    </location>
</feature>
<evidence type="ECO:0000313" key="14">
    <source>
        <dbReference type="Proteomes" id="UP000198975"/>
    </source>
</evidence>
<dbReference type="GO" id="GO:0015473">
    <property type="term" value="F:fimbrial usher porin activity"/>
    <property type="evidence" value="ECO:0007669"/>
    <property type="project" value="InterPro"/>
</dbReference>
<dbReference type="Gene3D" id="2.60.40.3110">
    <property type="match status" value="1"/>
</dbReference>
<evidence type="ECO:0000259" key="11">
    <source>
        <dbReference type="Pfam" id="PF13953"/>
    </source>
</evidence>
<dbReference type="InterPro" id="IPR042186">
    <property type="entry name" value="FimD_plug_dom"/>
</dbReference>
<dbReference type="Pfam" id="PF00577">
    <property type="entry name" value="Usher"/>
    <property type="match status" value="1"/>
</dbReference>
<dbReference type="InterPro" id="IPR043142">
    <property type="entry name" value="PapC-like_C_sf"/>
</dbReference>
<dbReference type="OrthoDB" id="6554712at2"/>
<keyword evidence="6 10" id="KW-0732">Signal</keyword>
<dbReference type="Gene3D" id="2.60.40.2070">
    <property type="match status" value="1"/>
</dbReference>
<accession>A0A1C4DPG0</accession>
<evidence type="ECO:0000256" key="8">
    <source>
        <dbReference type="ARBA" id="ARBA00023237"/>
    </source>
</evidence>
<keyword evidence="14" id="KW-1185">Reference proteome</keyword>
<comment type="subcellular location">
    <subcellularLocation>
        <location evidence="1 9">Cell outer membrane</location>
        <topology evidence="1 9">Multi-pass membrane protein</topology>
    </subcellularLocation>
</comment>
<organism evidence="13 14">
    <name type="scientific">Kosakonia oryzendophytica</name>
    <dbReference type="NCBI Taxonomy" id="1005665"/>
    <lineage>
        <taxon>Bacteria</taxon>
        <taxon>Pseudomonadati</taxon>
        <taxon>Pseudomonadota</taxon>
        <taxon>Gammaproteobacteria</taxon>
        <taxon>Enterobacterales</taxon>
        <taxon>Enterobacteriaceae</taxon>
        <taxon>Kosakonia</taxon>
    </lineage>
</organism>
<gene>
    <name evidence="13" type="ORF">GA0061071_113105</name>
</gene>
<dbReference type="InterPro" id="IPR018030">
    <property type="entry name" value="Fimbrial_membr_usher_CS"/>
</dbReference>
<proteinExistence type="inferred from homology"/>
<comment type="similarity">
    <text evidence="2 9">Belongs to the fimbrial export usher family.</text>
</comment>
<feature type="signal peptide" evidence="10">
    <location>
        <begin position="1"/>
        <end position="24"/>
    </location>
</feature>
<evidence type="ECO:0000256" key="4">
    <source>
        <dbReference type="ARBA" id="ARBA00022452"/>
    </source>
</evidence>
<dbReference type="Proteomes" id="UP000198975">
    <property type="component" value="Unassembled WGS sequence"/>
</dbReference>